<dbReference type="CDD" id="cd07125">
    <property type="entry name" value="ALDH_PutA-P5CDH"/>
    <property type="match status" value="1"/>
</dbReference>
<feature type="domain" description="Aldehyde dehydrogenase" evidence="3">
    <location>
        <begin position="86"/>
        <end position="510"/>
    </location>
</feature>
<dbReference type="EMBL" id="JAAGAX010000511">
    <property type="protein sequence ID" value="KAF2281858.1"/>
    <property type="molecule type" value="Genomic_DNA"/>
</dbReference>
<dbReference type="InterPro" id="IPR015590">
    <property type="entry name" value="Aldehyde_DH_dom"/>
</dbReference>
<dbReference type="Proteomes" id="UP000467840">
    <property type="component" value="Unassembled WGS sequence"/>
</dbReference>
<dbReference type="SUPFAM" id="SSF53720">
    <property type="entry name" value="ALDH-like"/>
    <property type="match status" value="1"/>
</dbReference>
<dbReference type="NCBIfam" id="TIGR01238">
    <property type="entry name" value="D1pyr5carbox3"/>
    <property type="match status" value="1"/>
</dbReference>
<dbReference type="InterPro" id="IPR005933">
    <property type="entry name" value="PutA_C"/>
</dbReference>
<keyword evidence="2" id="KW-0520">NAD</keyword>
<dbReference type="Pfam" id="PF05135">
    <property type="entry name" value="Phage_connect_1"/>
    <property type="match status" value="1"/>
</dbReference>
<evidence type="ECO:0000256" key="2">
    <source>
        <dbReference type="ARBA" id="ARBA00023027"/>
    </source>
</evidence>
<dbReference type="Gene3D" id="3.40.605.10">
    <property type="entry name" value="Aldehyde Dehydrogenase, Chain A, domain 1"/>
    <property type="match status" value="1"/>
</dbReference>
<sequence length="817" mass="89137">MINDADIPAECLCADPLERATSFEYAPHPCIPLPSEMFPDGRINSAGVNTSDSLSMLALSEEVSAFDDTCWKACPIIGGQDIEEGELYEVFFPASLSTKVGEVLAATPEHALQSIEVARSSFYRWSNTPVEERAAILERAADLLEKGRGKFFSLLIREGGKVISDAVAEIREAVDFLRYYAMLARDQLTNPIKLPGPAGEENYLYFESRGVFVCISPWNFPLAIFLGPIAAALVTGNTVIAKPAEQTSLVAYEAVKLLYEAGVPTDVLCFVPGRGEVLGNALLSSASIAGVVFTGSTETANIINQVVAGRGRDIIPLIAETGGINAMIVDSSALPEQVVEDVITSAFKSAGQRCSSLRVLFLQEEVADKTIEMLLGAVAELRLGNPMALSTDIGPVIDQQSFDMLTSYAEEMRKKKIKLLCRADISYLSGEEEGYFFPPHIFELESVSQLSREVFGPVLHVIRYKKPDLLGMLDDINSTGYGLTFAIQSRIQSSIDDITDRIGAGAYMLANPAFHVVRKAPPTSFPVTLTEVKSFLGINNNSEDGLLTNIISMSSEYAQWYIEQSLSRQTWVLSRSGGNIPKKIFLPFGPIVSVVSVRVATQNAALRTVTKKEYSVDSLQSSVVVYAAIGATKIEIVYEAGYADTRDIPTQIKHGILHHVAVAYKKRDSMTVEHLAFIKEIYAPFREVRLVLNDSGDCVTLSGIQNIRLTLRNKNSEVKGVLSGGWKNSLNGTGDKNVAVRITGIAEHSAAESVLLEGSFENRALNCTLLLGSRTKVTMKCFVELYEWYYEVGNLGSFNVVLISSGLVHYNQNAKDD</sequence>
<evidence type="ECO:0000313" key="5">
    <source>
        <dbReference type="Proteomes" id="UP000467840"/>
    </source>
</evidence>
<dbReference type="InterPro" id="IPR016162">
    <property type="entry name" value="Ald_DH_N"/>
</dbReference>
<dbReference type="Pfam" id="PF00171">
    <property type="entry name" value="Aldedh"/>
    <property type="match status" value="1"/>
</dbReference>
<dbReference type="GO" id="GO:0010133">
    <property type="term" value="P:L-proline catabolic process to L-glutamate"/>
    <property type="evidence" value="ECO:0007669"/>
    <property type="project" value="TreeGrafter"/>
</dbReference>
<organism evidence="4 5">
    <name type="scientific">Hevea brasiliensis</name>
    <name type="common">Para rubber tree</name>
    <name type="synonym">Siphonia brasiliensis</name>
    <dbReference type="NCBI Taxonomy" id="3981"/>
    <lineage>
        <taxon>Eukaryota</taxon>
        <taxon>Viridiplantae</taxon>
        <taxon>Streptophyta</taxon>
        <taxon>Embryophyta</taxon>
        <taxon>Tracheophyta</taxon>
        <taxon>Spermatophyta</taxon>
        <taxon>Magnoliopsida</taxon>
        <taxon>eudicotyledons</taxon>
        <taxon>Gunneridae</taxon>
        <taxon>Pentapetalae</taxon>
        <taxon>rosids</taxon>
        <taxon>fabids</taxon>
        <taxon>Malpighiales</taxon>
        <taxon>Euphorbiaceae</taxon>
        <taxon>Crotonoideae</taxon>
        <taxon>Micrandreae</taxon>
        <taxon>Hevea</taxon>
    </lineage>
</organism>
<gene>
    <name evidence="4" type="ORF">GH714_042682</name>
</gene>
<dbReference type="InterPro" id="IPR011738">
    <property type="entry name" value="Phage_CHP"/>
</dbReference>
<dbReference type="Gene3D" id="1.10.3230.30">
    <property type="entry name" value="Phage gp6-like head-tail connector protein"/>
    <property type="match status" value="1"/>
</dbReference>
<dbReference type="FunFam" id="3.40.309.10:FF:000005">
    <property type="entry name" value="1-pyrroline-5-carboxylate dehydrogenase 1"/>
    <property type="match status" value="1"/>
</dbReference>
<dbReference type="Gene3D" id="3.40.309.10">
    <property type="entry name" value="Aldehyde Dehydrogenase, Chain A, domain 2"/>
    <property type="match status" value="1"/>
</dbReference>
<name>A0A6A6K151_HEVBR</name>
<evidence type="ECO:0000313" key="4">
    <source>
        <dbReference type="EMBL" id="KAF2281858.1"/>
    </source>
</evidence>
<accession>A0A6A6K151</accession>
<dbReference type="InterPro" id="IPR016161">
    <property type="entry name" value="Ald_DH/histidinol_DH"/>
</dbReference>
<dbReference type="AlphaFoldDB" id="A0A6A6K151"/>
<protein>
    <recommendedName>
        <fullName evidence="3">Aldehyde dehydrogenase domain-containing protein</fullName>
    </recommendedName>
</protein>
<dbReference type="Pfam" id="PF06199">
    <property type="entry name" value="Phage_tail_2"/>
    <property type="match status" value="1"/>
</dbReference>
<comment type="caution">
    <text evidence="4">The sequence shown here is derived from an EMBL/GenBank/DDBJ whole genome shotgun (WGS) entry which is preliminary data.</text>
</comment>
<keyword evidence="5" id="KW-1185">Reference proteome</keyword>
<dbReference type="PANTHER" id="PTHR42862">
    <property type="entry name" value="DELTA-1-PYRROLINE-5-CARBOXYLATE DEHYDROGENASE 1, ISOFORM A-RELATED"/>
    <property type="match status" value="1"/>
</dbReference>
<dbReference type="GO" id="GO:0009898">
    <property type="term" value="C:cytoplasmic side of plasma membrane"/>
    <property type="evidence" value="ECO:0007669"/>
    <property type="project" value="TreeGrafter"/>
</dbReference>
<reference evidence="4 5" key="1">
    <citation type="journal article" date="2020" name="Mol. Plant">
        <title>The Chromosome-Based Rubber Tree Genome Provides New Insights into Spurge Genome Evolution and Rubber Biosynthesis.</title>
        <authorList>
            <person name="Liu J."/>
            <person name="Shi C."/>
            <person name="Shi C.C."/>
            <person name="Li W."/>
            <person name="Zhang Q.J."/>
            <person name="Zhang Y."/>
            <person name="Li K."/>
            <person name="Lu H.F."/>
            <person name="Shi C."/>
            <person name="Zhu S.T."/>
            <person name="Xiao Z.Y."/>
            <person name="Nan H."/>
            <person name="Yue Y."/>
            <person name="Zhu X.G."/>
            <person name="Wu Y."/>
            <person name="Hong X.N."/>
            <person name="Fan G.Y."/>
            <person name="Tong Y."/>
            <person name="Zhang D."/>
            <person name="Mao C.L."/>
            <person name="Liu Y.L."/>
            <person name="Hao S.J."/>
            <person name="Liu W.Q."/>
            <person name="Lv M.Q."/>
            <person name="Zhang H.B."/>
            <person name="Liu Y."/>
            <person name="Hu-Tang G.R."/>
            <person name="Wang J.P."/>
            <person name="Wang J.H."/>
            <person name="Sun Y.H."/>
            <person name="Ni S.B."/>
            <person name="Chen W.B."/>
            <person name="Zhang X.C."/>
            <person name="Jiao Y.N."/>
            <person name="Eichler E.E."/>
            <person name="Li G.H."/>
            <person name="Liu X."/>
            <person name="Gao L.Z."/>
        </authorList>
    </citation>
    <scope>NUCLEOTIDE SEQUENCE [LARGE SCALE GENOMIC DNA]</scope>
    <source>
        <strain evidence="5">cv. GT1</strain>
        <tissue evidence="4">Leaf</tissue>
    </source>
</reference>
<evidence type="ECO:0000256" key="1">
    <source>
        <dbReference type="ARBA" id="ARBA00023002"/>
    </source>
</evidence>
<dbReference type="PANTHER" id="PTHR42862:SF1">
    <property type="entry name" value="DELTA-1-PYRROLINE-5-CARBOXYLATE DEHYDROGENASE 2, ISOFORM A-RELATED"/>
    <property type="match status" value="1"/>
</dbReference>
<evidence type="ECO:0000259" key="3">
    <source>
        <dbReference type="Pfam" id="PF00171"/>
    </source>
</evidence>
<dbReference type="InterPro" id="IPR021146">
    <property type="entry name" value="Phage_gp6-like_head-tail"/>
</dbReference>
<proteinExistence type="predicted"/>
<dbReference type="GO" id="GO:0003842">
    <property type="term" value="F:L-glutamate gamma-semialdehyde dehydrogenase activity"/>
    <property type="evidence" value="ECO:0007669"/>
    <property type="project" value="InterPro"/>
</dbReference>
<keyword evidence="1" id="KW-0560">Oxidoreductase</keyword>
<dbReference type="InterPro" id="IPR011855">
    <property type="entry name" value="Phgtail_TP901_1"/>
</dbReference>
<dbReference type="NCBIfam" id="TIGR02215">
    <property type="entry name" value="phage_chp_gp8"/>
    <property type="match status" value="1"/>
</dbReference>
<dbReference type="InterPro" id="IPR050485">
    <property type="entry name" value="Proline_metab_enzyme"/>
</dbReference>
<dbReference type="InterPro" id="IPR016163">
    <property type="entry name" value="Ald_DH_C"/>
</dbReference>